<dbReference type="Proteomes" id="UP001596391">
    <property type="component" value="Unassembled WGS sequence"/>
</dbReference>
<dbReference type="Gene3D" id="3.20.20.370">
    <property type="entry name" value="Glycoside hydrolase/deacetylase"/>
    <property type="match status" value="1"/>
</dbReference>
<feature type="compositionally biased region" description="Low complexity" evidence="6">
    <location>
        <begin position="284"/>
        <end position="303"/>
    </location>
</feature>
<keyword evidence="3" id="KW-0378">Hydrolase</keyword>
<dbReference type="InterPro" id="IPR006879">
    <property type="entry name" value="YdjC-like"/>
</dbReference>
<dbReference type="Pfam" id="PF04794">
    <property type="entry name" value="YdjC"/>
    <property type="match status" value="1"/>
</dbReference>
<dbReference type="RefSeq" id="WP_390236316.1">
    <property type="nucleotide sequence ID" value="NZ_JBHSWI010000001.1"/>
</dbReference>
<dbReference type="EMBL" id="JBHSWI010000001">
    <property type="protein sequence ID" value="MFC6647467.1"/>
    <property type="molecule type" value="Genomic_DNA"/>
</dbReference>
<protein>
    <submittedName>
        <fullName evidence="7">ChbG/HpnK family deacetylase</fullName>
    </submittedName>
</protein>
<keyword evidence="2" id="KW-0479">Metal-binding</keyword>
<evidence type="ECO:0000256" key="6">
    <source>
        <dbReference type="SAM" id="MobiDB-lite"/>
    </source>
</evidence>
<comment type="caution">
    <text evidence="7">The sequence shown here is derived from an EMBL/GenBank/DDBJ whole genome shotgun (WGS) entry which is preliminary data.</text>
</comment>
<evidence type="ECO:0000313" key="7">
    <source>
        <dbReference type="EMBL" id="MFC6647467.1"/>
    </source>
</evidence>
<feature type="compositionally biased region" description="Polar residues" evidence="6">
    <location>
        <begin position="345"/>
        <end position="355"/>
    </location>
</feature>
<dbReference type="PANTHER" id="PTHR31609">
    <property type="entry name" value="YDJC DEACETYLASE FAMILY MEMBER"/>
    <property type="match status" value="1"/>
</dbReference>
<dbReference type="InterPro" id="IPR011330">
    <property type="entry name" value="Glyco_hydro/deAcase_b/a-brl"/>
</dbReference>
<keyword evidence="8" id="KW-1185">Reference proteome</keyword>
<evidence type="ECO:0000313" key="8">
    <source>
        <dbReference type="Proteomes" id="UP001596391"/>
    </source>
</evidence>
<evidence type="ECO:0000256" key="5">
    <source>
        <dbReference type="ARBA" id="ARBA00023277"/>
    </source>
</evidence>
<dbReference type="PANTHER" id="PTHR31609:SF1">
    <property type="entry name" value="CARBOHYDRATE DEACETYLASE"/>
    <property type="match status" value="1"/>
</dbReference>
<gene>
    <name evidence="7" type="ORF">ACFQBQ_18195</name>
</gene>
<name>A0ABW1ZFK7_9BACT</name>
<keyword evidence="5" id="KW-0119">Carbohydrate metabolism</keyword>
<feature type="compositionally biased region" description="Low complexity" evidence="6">
    <location>
        <begin position="326"/>
        <end position="339"/>
    </location>
</feature>
<dbReference type="SUPFAM" id="SSF88713">
    <property type="entry name" value="Glycoside hydrolase/deacetylase"/>
    <property type="match status" value="1"/>
</dbReference>
<evidence type="ECO:0000256" key="2">
    <source>
        <dbReference type="ARBA" id="ARBA00022723"/>
    </source>
</evidence>
<comment type="cofactor">
    <cofactor evidence="1">
        <name>Mg(2+)</name>
        <dbReference type="ChEBI" id="CHEBI:18420"/>
    </cofactor>
</comment>
<feature type="region of interest" description="Disordered" evidence="6">
    <location>
        <begin position="284"/>
        <end position="355"/>
    </location>
</feature>
<keyword evidence="4" id="KW-0460">Magnesium</keyword>
<reference evidence="8" key="1">
    <citation type="journal article" date="2019" name="Int. J. Syst. Evol. Microbiol.">
        <title>The Global Catalogue of Microorganisms (GCM) 10K type strain sequencing project: providing services to taxonomists for standard genome sequencing and annotation.</title>
        <authorList>
            <consortium name="The Broad Institute Genomics Platform"/>
            <consortium name="The Broad Institute Genome Sequencing Center for Infectious Disease"/>
            <person name="Wu L."/>
            <person name="Ma J."/>
        </authorList>
    </citation>
    <scope>NUCLEOTIDE SEQUENCE [LARGE SCALE GENOMIC DNA]</scope>
    <source>
        <strain evidence="8">CGMCC 1.16026</strain>
    </source>
</reference>
<dbReference type="CDD" id="cd10808">
    <property type="entry name" value="YdjC"/>
    <property type="match status" value="1"/>
</dbReference>
<organism evidence="7 8">
    <name type="scientific">Granulicella cerasi</name>
    <dbReference type="NCBI Taxonomy" id="741063"/>
    <lineage>
        <taxon>Bacteria</taxon>
        <taxon>Pseudomonadati</taxon>
        <taxon>Acidobacteriota</taxon>
        <taxon>Terriglobia</taxon>
        <taxon>Terriglobales</taxon>
        <taxon>Acidobacteriaceae</taxon>
        <taxon>Granulicella</taxon>
    </lineage>
</organism>
<evidence type="ECO:0000256" key="3">
    <source>
        <dbReference type="ARBA" id="ARBA00022801"/>
    </source>
</evidence>
<evidence type="ECO:0000256" key="4">
    <source>
        <dbReference type="ARBA" id="ARBA00022842"/>
    </source>
</evidence>
<evidence type="ECO:0000256" key="1">
    <source>
        <dbReference type="ARBA" id="ARBA00001946"/>
    </source>
</evidence>
<sequence>MSKRLILNADDFGLTHGINRAVEELHQAGALTSATLMANGPAFEDAVEIAQRNPGLGIGCHVVLTDGIPVSHPADIPTLLGPDGKTFRSSLVDFLLAVLRGRVSERDIAREAHAQITKLQRAGLDLTHVDTHKHTHTLPGVARPLLFVAERCRIGAIRSPFEQSWSLAVAHADPVRRLQVRLLQHLRKRFEALPQVRQGIVATSDGTLGISATGRLNHETLARLMETMPDGTGNWSATLATTTATSTPSLRVCGPRAKWSGTPCSPHLPTRRILRTRISSITERSGLSRACARSTSLSRTTATKPSSKRTRRPCASASPAIPPTAAPASSPPNSVLSSPRVGMRCTSSPTRSPFA</sequence>
<proteinExistence type="predicted"/>
<accession>A0ABW1ZFK7</accession>